<sequence length="342" mass="39832">MDQYLYLLFSRSPRRIKVIENVLQNHRTQANLFWAFNYGILDWLGADRRMRRADLANWLSQAQAKGLMQVDQQSAWLTPAGMQRQQQVVQTYYQPHFTQWTWLSNPSDFADRFSLGIQALSELVHNEKKYVPLSLSITEMTKVRTWLMTKGLQTTVYQELMAIGTQLEKQDPRLATLFAHELFGYQLSGWTLEQASSQLHVHLEEAMMMDRDLWLGVAHLVSARPGNLQALMGDLLAAMPISASAWLTVQQLQVGKSVQQIAMMRHLKPSTIREHLLEAAIIIPQALDWDRLLPAKTRQQLATQYHGPVLKWQFIKPAHQDENAAFFSFRLYQIWRRWYDHD</sequence>
<evidence type="ECO:0000259" key="1">
    <source>
        <dbReference type="Pfam" id="PF14493"/>
    </source>
</evidence>
<organism evidence="2 3">
    <name type="scientific">Candidatus Limosilactobacillus merdigallinarum</name>
    <dbReference type="NCBI Taxonomy" id="2838652"/>
    <lineage>
        <taxon>Bacteria</taxon>
        <taxon>Bacillati</taxon>
        <taxon>Bacillota</taxon>
        <taxon>Bacilli</taxon>
        <taxon>Lactobacillales</taxon>
        <taxon>Lactobacillaceae</taxon>
        <taxon>Limosilactobacillus</taxon>
    </lineage>
</organism>
<evidence type="ECO:0000313" key="2">
    <source>
        <dbReference type="EMBL" id="HIX35934.1"/>
    </source>
</evidence>
<dbReference type="Pfam" id="PF14493">
    <property type="entry name" value="HTH_40"/>
    <property type="match status" value="1"/>
</dbReference>
<comment type="caution">
    <text evidence="2">The sequence shown here is derived from an EMBL/GenBank/DDBJ whole genome shotgun (WGS) entry which is preliminary data.</text>
</comment>
<accession>A0A9D1VJ15</accession>
<reference evidence="2" key="1">
    <citation type="journal article" date="2021" name="PeerJ">
        <title>Extensive microbial diversity within the chicken gut microbiome revealed by metagenomics and culture.</title>
        <authorList>
            <person name="Gilroy R."/>
            <person name="Ravi A."/>
            <person name="Getino M."/>
            <person name="Pursley I."/>
            <person name="Horton D.L."/>
            <person name="Alikhan N.F."/>
            <person name="Baker D."/>
            <person name="Gharbi K."/>
            <person name="Hall N."/>
            <person name="Watson M."/>
            <person name="Adriaenssens E.M."/>
            <person name="Foster-Nyarko E."/>
            <person name="Jarju S."/>
            <person name="Secka A."/>
            <person name="Antonio M."/>
            <person name="Oren A."/>
            <person name="Chaudhuri R.R."/>
            <person name="La Ragione R."/>
            <person name="Hildebrand F."/>
            <person name="Pallen M.J."/>
        </authorList>
    </citation>
    <scope>NUCLEOTIDE SEQUENCE</scope>
    <source>
        <strain evidence="2">ChiSxjej3B15-572</strain>
    </source>
</reference>
<dbReference type="EMBL" id="DXFH01000024">
    <property type="protein sequence ID" value="HIX35934.1"/>
    <property type="molecule type" value="Genomic_DNA"/>
</dbReference>
<feature type="domain" description="Helicase Helix-turn-helix" evidence="1">
    <location>
        <begin position="247"/>
        <end position="332"/>
    </location>
</feature>
<dbReference type="AlphaFoldDB" id="A0A9D1VJ15"/>
<dbReference type="InterPro" id="IPR029491">
    <property type="entry name" value="Helicase_HTH"/>
</dbReference>
<proteinExistence type="predicted"/>
<evidence type="ECO:0000313" key="3">
    <source>
        <dbReference type="Proteomes" id="UP000824231"/>
    </source>
</evidence>
<dbReference type="Proteomes" id="UP000824231">
    <property type="component" value="Unassembled WGS sequence"/>
</dbReference>
<reference evidence="2" key="2">
    <citation type="submission" date="2021-04" db="EMBL/GenBank/DDBJ databases">
        <authorList>
            <person name="Gilroy R."/>
        </authorList>
    </citation>
    <scope>NUCLEOTIDE SEQUENCE</scope>
    <source>
        <strain evidence="2">ChiSxjej3B15-572</strain>
    </source>
</reference>
<gene>
    <name evidence="2" type="ORF">H9856_06050</name>
</gene>
<protein>
    <submittedName>
        <fullName evidence="2">Helix-turn-helix domain-containing protein</fullName>
    </submittedName>
</protein>
<name>A0A9D1VJ15_9LACO</name>